<dbReference type="GO" id="GO:0009279">
    <property type="term" value="C:cell outer membrane"/>
    <property type="evidence" value="ECO:0007669"/>
    <property type="project" value="UniProtKB-SubCell"/>
</dbReference>
<feature type="chain" id="PRO_5040994710" evidence="8">
    <location>
        <begin position="23"/>
        <end position="366"/>
    </location>
</feature>
<evidence type="ECO:0000256" key="2">
    <source>
        <dbReference type="ARBA" id="ARBA00008163"/>
    </source>
</evidence>
<evidence type="ECO:0000256" key="7">
    <source>
        <dbReference type="ARBA" id="ARBA00023237"/>
    </source>
</evidence>
<keyword evidence="6" id="KW-0472">Membrane</keyword>
<evidence type="ECO:0000256" key="5">
    <source>
        <dbReference type="ARBA" id="ARBA00022729"/>
    </source>
</evidence>
<feature type="signal peptide" evidence="8">
    <location>
        <begin position="1"/>
        <end position="22"/>
    </location>
</feature>
<dbReference type="PANTHER" id="PTHR35093:SF8">
    <property type="entry name" value="OUTER MEMBRANE PROTEIN NMB0088-RELATED"/>
    <property type="match status" value="1"/>
</dbReference>
<evidence type="ECO:0000256" key="4">
    <source>
        <dbReference type="ARBA" id="ARBA00022692"/>
    </source>
</evidence>
<keyword evidence="4" id="KW-0812">Transmembrane</keyword>
<evidence type="ECO:0000313" key="9">
    <source>
        <dbReference type="EMBL" id="MCD7107784.1"/>
    </source>
</evidence>
<dbReference type="AlphaFoldDB" id="A0A9X1SZ91"/>
<keyword evidence="3" id="KW-1134">Transmembrane beta strand</keyword>
<evidence type="ECO:0000256" key="1">
    <source>
        <dbReference type="ARBA" id="ARBA00004571"/>
    </source>
</evidence>
<dbReference type="GO" id="GO:0015483">
    <property type="term" value="F:long-chain fatty acid transporting porin activity"/>
    <property type="evidence" value="ECO:0007669"/>
    <property type="project" value="TreeGrafter"/>
</dbReference>
<comment type="subcellular location">
    <subcellularLocation>
        <location evidence="1">Cell outer membrane</location>
        <topology evidence="1">Multi-pass membrane protein</topology>
    </subcellularLocation>
</comment>
<dbReference type="Pfam" id="PF03349">
    <property type="entry name" value="Toluene_X"/>
    <property type="match status" value="1"/>
</dbReference>
<evidence type="ECO:0000256" key="3">
    <source>
        <dbReference type="ARBA" id="ARBA00022452"/>
    </source>
</evidence>
<name>A0A9X1SZ91_9HYPH</name>
<accession>A0A9X1SZ91</accession>
<protein>
    <submittedName>
        <fullName evidence="9">Outer membrane protein transport protein</fullName>
    </submittedName>
</protein>
<dbReference type="PROSITE" id="PS51257">
    <property type="entry name" value="PROKAR_LIPOPROTEIN"/>
    <property type="match status" value="1"/>
</dbReference>
<dbReference type="RefSeq" id="WP_231811504.1">
    <property type="nucleotide sequence ID" value="NZ_JAJOZR010000001.1"/>
</dbReference>
<dbReference type="Gene3D" id="2.40.160.60">
    <property type="entry name" value="Outer membrane protein transport protein (OMPP1/FadL/TodX)"/>
    <property type="match status" value="1"/>
</dbReference>
<keyword evidence="10" id="KW-1185">Reference proteome</keyword>
<proteinExistence type="inferred from homology"/>
<organism evidence="9 10">
    <name type="scientific">Rhizobium quercicola</name>
    <dbReference type="NCBI Taxonomy" id="2901226"/>
    <lineage>
        <taxon>Bacteria</taxon>
        <taxon>Pseudomonadati</taxon>
        <taxon>Pseudomonadota</taxon>
        <taxon>Alphaproteobacteria</taxon>
        <taxon>Hyphomicrobiales</taxon>
        <taxon>Rhizobiaceae</taxon>
        <taxon>Rhizobium/Agrobacterium group</taxon>
        <taxon>Rhizobium</taxon>
    </lineage>
</organism>
<evidence type="ECO:0000256" key="8">
    <source>
        <dbReference type="SAM" id="SignalP"/>
    </source>
</evidence>
<dbReference type="Proteomes" id="UP001139089">
    <property type="component" value="Unassembled WGS sequence"/>
</dbReference>
<gene>
    <name evidence="9" type="ORF">LRX75_01900</name>
</gene>
<dbReference type="PANTHER" id="PTHR35093">
    <property type="entry name" value="OUTER MEMBRANE PROTEIN NMB0088-RELATED"/>
    <property type="match status" value="1"/>
</dbReference>
<reference evidence="9" key="1">
    <citation type="submission" date="2021-12" db="EMBL/GenBank/DDBJ databases">
        <authorList>
            <person name="Li Y."/>
        </authorList>
    </citation>
    <scope>NUCLEOTIDE SEQUENCE</scope>
    <source>
        <strain evidence="9">DKSPLA3</strain>
    </source>
</reference>
<evidence type="ECO:0000313" key="10">
    <source>
        <dbReference type="Proteomes" id="UP001139089"/>
    </source>
</evidence>
<dbReference type="SUPFAM" id="SSF56935">
    <property type="entry name" value="Porins"/>
    <property type="match status" value="1"/>
</dbReference>
<comment type="caution">
    <text evidence="9">The sequence shown here is derived from an EMBL/GenBank/DDBJ whole genome shotgun (WGS) entry which is preliminary data.</text>
</comment>
<dbReference type="InterPro" id="IPR005017">
    <property type="entry name" value="OMPP1/FadL/TodX"/>
</dbReference>
<keyword evidence="5 8" id="KW-0732">Signal</keyword>
<keyword evidence="7" id="KW-0998">Cell outer membrane</keyword>
<comment type="similarity">
    <text evidence="2">Belongs to the OmpP1/FadL family.</text>
</comment>
<sequence length="366" mass="39064">MFHKTLLALAGTAACGVLPAPAAAGALDVLRQDYGVLFEQGTVIESDTAFIAPSIKGNIAAPGFGDTGDVAPNFWIGGLGVKTDLTSDLSLAVIGDQPYYADLEFTDFPIGPVTTVYKTLEFTALLRYKFDDRWSVFGGPRLGTFEADVNTFGIKYNLDRSTAWGYTAGVAYEIADTGTLARLAYKSPLKFDSAGSGLAVTPGGGFYPVIGDIDVQLPQSVILDVRVPILPTTFFLGSITWNEWSAMKLRPAQNSGNSGFSATNYDNNWVFEAGLAQFLTEHWIVSGSVTYDTGSHEEPGLDTVFSHLTTYAAGLTYLDDKYQITGTVGYTAVGSTSGAAENLGFAQANYSGNNAWSSRLNVIVKF</sequence>
<evidence type="ECO:0000256" key="6">
    <source>
        <dbReference type="ARBA" id="ARBA00023136"/>
    </source>
</evidence>
<dbReference type="EMBL" id="JAJOZR010000001">
    <property type="protein sequence ID" value="MCD7107784.1"/>
    <property type="molecule type" value="Genomic_DNA"/>
</dbReference>